<dbReference type="GO" id="GO:0006302">
    <property type="term" value="P:double-strand break repair"/>
    <property type="evidence" value="ECO:0007669"/>
    <property type="project" value="TreeGrafter"/>
</dbReference>
<evidence type="ECO:0000256" key="5">
    <source>
        <dbReference type="ARBA" id="ARBA00023204"/>
    </source>
</evidence>
<evidence type="ECO:0000256" key="1">
    <source>
        <dbReference type="ARBA" id="ARBA00007452"/>
    </source>
</evidence>
<dbReference type="Gene3D" id="1.20.1440.120">
    <property type="entry name" value="Recombination protein O, C-terminal domain"/>
    <property type="match status" value="1"/>
</dbReference>
<comment type="similarity">
    <text evidence="1 7">Belongs to the RecO family.</text>
</comment>
<dbReference type="EMBL" id="DXBG01000288">
    <property type="protein sequence ID" value="HIZ66662.1"/>
    <property type="molecule type" value="Genomic_DNA"/>
</dbReference>
<feature type="domain" description="DNA replication/recombination mediator RecO N-terminal" evidence="8">
    <location>
        <begin position="1"/>
        <end position="79"/>
    </location>
</feature>
<dbReference type="SUPFAM" id="SSF50249">
    <property type="entry name" value="Nucleic acid-binding proteins"/>
    <property type="match status" value="1"/>
</dbReference>
<proteinExistence type="inferred from homology"/>
<comment type="function">
    <text evidence="7">Involved in DNA repair and RecF pathway recombination.</text>
</comment>
<dbReference type="InterPro" id="IPR042242">
    <property type="entry name" value="RecO_C"/>
</dbReference>
<dbReference type="GO" id="GO:0043590">
    <property type="term" value="C:bacterial nucleoid"/>
    <property type="evidence" value="ECO:0007669"/>
    <property type="project" value="TreeGrafter"/>
</dbReference>
<keyword evidence="4 7" id="KW-0233">DNA recombination</keyword>
<dbReference type="NCBIfam" id="TIGR00613">
    <property type="entry name" value="reco"/>
    <property type="match status" value="1"/>
</dbReference>
<dbReference type="PANTHER" id="PTHR33991:SF1">
    <property type="entry name" value="DNA REPAIR PROTEIN RECO"/>
    <property type="match status" value="1"/>
</dbReference>
<reference evidence="9" key="1">
    <citation type="journal article" date="2021" name="PeerJ">
        <title>Extensive microbial diversity within the chicken gut microbiome revealed by metagenomics and culture.</title>
        <authorList>
            <person name="Gilroy R."/>
            <person name="Ravi A."/>
            <person name="Getino M."/>
            <person name="Pursley I."/>
            <person name="Horton D.L."/>
            <person name="Alikhan N.F."/>
            <person name="Baker D."/>
            <person name="Gharbi K."/>
            <person name="Hall N."/>
            <person name="Watson M."/>
            <person name="Adriaenssens E.M."/>
            <person name="Foster-Nyarko E."/>
            <person name="Jarju S."/>
            <person name="Secka A."/>
            <person name="Antonio M."/>
            <person name="Oren A."/>
            <person name="Chaudhuri R.R."/>
            <person name="La Ragione R."/>
            <person name="Hildebrand F."/>
            <person name="Pallen M.J."/>
        </authorList>
    </citation>
    <scope>NUCLEOTIDE SEQUENCE</scope>
    <source>
        <strain evidence="9">1068</strain>
    </source>
</reference>
<evidence type="ECO:0000259" key="8">
    <source>
        <dbReference type="Pfam" id="PF11967"/>
    </source>
</evidence>
<evidence type="ECO:0000313" key="10">
    <source>
        <dbReference type="Proteomes" id="UP000824056"/>
    </source>
</evidence>
<keyword evidence="3 7" id="KW-0227">DNA damage</keyword>
<keyword evidence="5 7" id="KW-0234">DNA repair</keyword>
<dbReference type="Pfam" id="PF02565">
    <property type="entry name" value="RecO_C"/>
    <property type="match status" value="1"/>
</dbReference>
<evidence type="ECO:0000256" key="7">
    <source>
        <dbReference type="HAMAP-Rule" id="MF_00201"/>
    </source>
</evidence>
<dbReference type="InterPro" id="IPR003717">
    <property type="entry name" value="RecO"/>
</dbReference>
<evidence type="ECO:0000313" key="9">
    <source>
        <dbReference type="EMBL" id="HIZ66662.1"/>
    </source>
</evidence>
<sequence length="247" mass="28021">MSDLITVTGMVLSASPVGDYDKRLVLLTRERGKITAFAKGARRQNSSLLAVANPFVFGSFFLFEGRTAYQMRSTSVKEYFAQLAGLQPGIYYGFYFLELADYYSRENMDGTEMLNLLYVTIKALLGGKISNNLIRYIFELKAMTVNGEYPSVFQCGECGSTEENCWFSVEDSCVYCQNCGNVKKGLIHISPSALYTLQFIIAAKLEKLYSFTVTREVEEEVGRVMRAYTKRYIDKEFKSLEILKLMV</sequence>
<evidence type="ECO:0000256" key="2">
    <source>
        <dbReference type="ARBA" id="ARBA00021310"/>
    </source>
</evidence>
<dbReference type="Proteomes" id="UP000824056">
    <property type="component" value="Unassembled WGS sequence"/>
</dbReference>
<evidence type="ECO:0000256" key="6">
    <source>
        <dbReference type="ARBA" id="ARBA00033409"/>
    </source>
</evidence>
<name>A0A9D2FTV5_9FIRM</name>
<reference evidence="9" key="2">
    <citation type="submission" date="2021-04" db="EMBL/GenBank/DDBJ databases">
        <authorList>
            <person name="Gilroy R."/>
        </authorList>
    </citation>
    <scope>NUCLEOTIDE SEQUENCE</scope>
    <source>
        <strain evidence="9">1068</strain>
    </source>
</reference>
<accession>A0A9D2FTV5</accession>
<dbReference type="Gene3D" id="2.40.50.140">
    <property type="entry name" value="Nucleic acid-binding proteins"/>
    <property type="match status" value="1"/>
</dbReference>
<gene>
    <name evidence="7 9" type="primary">recO</name>
    <name evidence="9" type="ORF">H9809_12335</name>
</gene>
<dbReference type="InterPro" id="IPR022572">
    <property type="entry name" value="DNA_rep/recomb_RecO_N"/>
</dbReference>
<dbReference type="InterPro" id="IPR012340">
    <property type="entry name" value="NA-bd_OB-fold"/>
</dbReference>
<dbReference type="PANTHER" id="PTHR33991">
    <property type="entry name" value="DNA REPAIR PROTEIN RECO"/>
    <property type="match status" value="1"/>
</dbReference>
<organism evidence="9 10">
    <name type="scientific">Candidatus Blautia pullicola</name>
    <dbReference type="NCBI Taxonomy" id="2838498"/>
    <lineage>
        <taxon>Bacteria</taxon>
        <taxon>Bacillati</taxon>
        <taxon>Bacillota</taxon>
        <taxon>Clostridia</taxon>
        <taxon>Lachnospirales</taxon>
        <taxon>Lachnospiraceae</taxon>
        <taxon>Blautia</taxon>
    </lineage>
</organism>
<dbReference type="InterPro" id="IPR037278">
    <property type="entry name" value="ARFGAP/RecO"/>
</dbReference>
<dbReference type="GO" id="GO:0006310">
    <property type="term" value="P:DNA recombination"/>
    <property type="evidence" value="ECO:0007669"/>
    <property type="project" value="UniProtKB-UniRule"/>
</dbReference>
<comment type="caution">
    <text evidence="9">The sequence shown here is derived from an EMBL/GenBank/DDBJ whole genome shotgun (WGS) entry which is preliminary data.</text>
</comment>
<dbReference type="SUPFAM" id="SSF57863">
    <property type="entry name" value="ArfGap/RecO-like zinc finger"/>
    <property type="match status" value="1"/>
</dbReference>
<dbReference type="HAMAP" id="MF_00201">
    <property type="entry name" value="RecO"/>
    <property type="match status" value="1"/>
</dbReference>
<protein>
    <recommendedName>
        <fullName evidence="2 7">DNA repair protein RecO</fullName>
    </recommendedName>
    <alternativeName>
        <fullName evidence="6 7">Recombination protein O</fullName>
    </alternativeName>
</protein>
<evidence type="ECO:0000256" key="3">
    <source>
        <dbReference type="ARBA" id="ARBA00022763"/>
    </source>
</evidence>
<evidence type="ECO:0000256" key="4">
    <source>
        <dbReference type="ARBA" id="ARBA00023172"/>
    </source>
</evidence>
<dbReference type="Pfam" id="PF11967">
    <property type="entry name" value="RecO_N"/>
    <property type="match status" value="1"/>
</dbReference>
<dbReference type="AlphaFoldDB" id="A0A9D2FTV5"/>